<dbReference type="KEGG" id="lvs:LOKVESSMR4R_02506"/>
<organism evidence="1 2">
    <name type="scientific">Yoonia vestfoldensis</name>
    <dbReference type="NCBI Taxonomy" id="245188"/>
    <lineage>
        <taxon>Bacteria</taxon>
        <taxon>Pseudomonadati</taxon>
        <taxon>Pseudomonadota</taxon>
        <taxon>Alphaproteobacteria</taxon>
        <taxon>Rhodobacterales</taxon>
        <taxon>Paracoccaceae</taxon>
        <taxon>Yoonia</taxon>
    </lineage>
</organism>
<reference evidence="1 2" key="1">
    <citation type="submission" date="2017-05" db="EMBL/GenBank/DDBJ databases">
        <title>Genome Sequence of Loktanella vestfoldensis Strain SMR4r Isolated from a Culture of the Diatom Skeletonema marinoi.</title>
        <authorList>
            <person name="Topel M."/>
            <person name="Pinder M.I.M."/>
            <person name="Johansson O.N."/>
            <person name="Kourtchenko O."/>
            <person name="Godhe A."/>
            <person name="Clarke A.K."/>
        </authorList>
    </citation>
    <scope>NUCLEOTIDE SEQUENCE [LARGE SCALE GENOMIC DNA]</scope>
    <source>
        <strain evidence="1 2">SMR4r</strain>
    </source>
</reference>
<name>A0A1Y0EEE0_9RHOB</name>
<dbReference type="EMBL" id="CP021431">
    <property type="protein sequence ID" value="ARU01808.1"/>
    <property type="molecule type" value="Genomic_DNA"/>
</dbReference>
<protein>
    <submittedName>
        <fullName evidence="1">Uncharacterized protein</fullName>
    </submittedName>
</protein>
<keyword evidence="2" id="KW-1185">Reference proteome</keyword>
<sequence length="141" mass="14965">MSVTFSSNIGSFEILNPFTICGFSPASAHIRPTLDGDMPTASAIVVRLQCVALGGVSCTVFAITFNRTSLGSGGTREGRVLSRLSPGTPSSRYRSCQRQTVGFDMPVRRMIATVPRPSAVASTISARQTSLRGVLRLVSRA</sequence>
<evidence type="ECO:0000313" key="2">
    <source>
        <dbReference type="Proteomes" id="UP000195273"/>
    </source>
</evidence>
<accession>A0A1Y0EEE0</accession>
<evidence type="ECO:0000313" key="1">
    <source>
        <dbReference type="EMBL" id="ARU01808.1"/>
    </source>
</evidence>
<gene>
    <name evidence="1" type="ORF">LOKVESSMR4R_02506</name>
</gene>
<dbReference type="Proteomes" id="UP000195273">
    <property type="component" value="Chromosome"/>
</dbReference>
<dbReference type="AlphaFoldDB" id="A0A1Y0EEE0"/>
<proteinExistence type="predicted"/>